<keyword evidence="1" id="KW-0812">Transmembrane</keyword>
<sequence>MRSDGIKICEEARLCAEKLKDNMNQNLKAKYQHLVFILSLSPVCFALWCSRDVLTDSFGDDKKFFESVSYCSNGLAKMHRLGKVKALSSLTHELRLIKSPAELKLMRG</sequence>
<keyword evidence="1" id="KW-1133">Transmembrane helix</keyword>
<dbReference type="EMBL" id="CACVBM020000166">
    <property type="protein sequence ID" value="CAA7015376.1"/>
    <property type="molecule type" value="Genomic_DNA"/>
</dbReference>
<feature type="transmembrane region" description="Helical" evidence="1">
    <location>
        <begin position="31"/>
        <end position="49"/>
    </location>
</feature>
<keyword evidence="3" id="KW-1185">Reference proteome</keyword>
<dbReference type="OrthoDB" id="4215474at2759"/>
<dbReference type="Proteomes" id="UP000467841">
    <property type="component" value="Unassembled WGS sequence"/>
</dbReference>
<dbReference type="AlphaFoldDB" id="A0A6D2HH31"/>
<reference evidence="2" key="1">
    <citation type="submission" date="2020-01" db="EMBL/GenBank/DDBJ databases">
        <authorList>
            <person name="Mishra B."/>
        </authorList>
    </citation>
    <scope>NUCLEOTIDE SEQUENCE [LARGE SCALE GENOMIC DNA]</scope>
</reference>
<keyword evidence="1" id="KW-0472">Membrane</keyword>
<evidence type="ECO:0000313" key="2">
    <source>
        <dbReference type="EMBL" id="CAA7015376.1"/>
    </source>
</evidence>
<proteinExistence type="predicted"/>
<protein>
    <submittedName>
        <fullName evidence="2">Uncharacterized protein</fullName>
    </submittedName>
</protein>
<comment type="caution">
    <text evidence="2">The sequence shown here is derived from an EMBL/GenBank/DDBJ whole genome shotgun (WGS) entry which is preliminary data.</text>
</comment>
<gene>
    <name evidence="2" type="ORF">MERR_LOCUS2611</name>
</gene>
<name>A0A6D2HH31_9BRAS</name>
<evidence type="ECO:0000256" key="1">
    <source>
        <dbReference type="SAM" id="Phobius"/>
    </source>
</evidence>
<accession>A0A6D2HH31</accession>
<evidence type="ECO:0000313" key="3">
    <source>
        <dbReference type="Proteomes" id="UP000467841"/>
    </source>
</evidence>
<organism evidence="2 3">
    <name type="scientific">Microthlaspi erraticum</name>
    <dbReference type="NCBI Taxonomy" id="1685480"/>
    <lineage>
        <taxon>Eukaryota</taxon>
        <taxon>Viridiplantae</taxon>
        <taxon>Streptophyta</taxon>
        <taxon>Embryophyta</taxon>
        <taxon>Tracheophyta</taxon>
        <taxon>Spermatophyta</taxon>
        <taxon>Magnoliopsida</taxon>
        <taxon>eudicotyledons</taxon>
        <taxon>Gunneridae</taxon>
        <taxon>Pentapetalae</taxon>
        <taxon>rosids</taxon>
        <taxon>malvids</taxon>
        <taxon>Brassicales</taxon>
        <taxon>Brassicaceae</taxon>
        <taxon>Coluteocarpeae</taxon>
        <taxon>Microthlaspi</taxon>
    </lineage>
</organism>